<evidence type="ECO:0000256" key="1">
    <source>
        <dbReference type="ARBA" id="ARBA00022723"/>
    </source>
</evidence>
<protein>
    <recommendedName>
        <fullName evidence="6">PHD-type domain-containing protein</fullName>
    </recommendedName>
</protein>
<dbReference type="EMBL" id="HBEM01009651">
    <property type="protein sequence ID" value="CAD8442468.1"/>
    <property type="molecule type" value="Transcribed_RNA"/>
</dbReference>
<dbReference type="InterPro" id="IPR019786">
    <property type="entry name" value="Zinc_finger_PHD-type_CS"/>
</dbReference>
<evidence type="ECO:0000256" key="2">
    <source>
        <dbReference type="ARBA" id="ARBA00022771"/>
    </source>
</evidence>
<proteinExistence type="predicted"/>
<reference evidence="5" key="1">
    <citation type="submission" date="2021-01" db="EMBL/GenBank/DDBJ databases">
        <authorList>
            <person name="Corre E."/>
            <person name="Pelletier E."/>
            <person name="Niang G."/>
            <person name="Scheremetjew M."/>
            <person name="Finn R."/>
            <person name="Kale V."/>
            <person name="Holt S."/>
            <person name="Cochrane G."/>
            <person name="Meng A."/>
            <person name="Brown T."/>
            <person name="Cohen L."/>
        </authorList>
    </citation>
    <scope>NUCLEOTIDE SEQUENCE</scope>
    <source>
        <strain evidence="5">CCMP2058</strain>
    </source>
</reference>
<dbReference type="InterPro" id="IPR013083">
    <property type="entry name" value="Znf_RING/FYVE/PHD"/>
</dbReference>
<sequence>MRQSSSLKSLNTNQPSRPSSTHVCANSCCRRSESLRWIPCTYMDKEQFLCHLCASYLHLDRCCPFCDQIYRQGDTDCFDGKAWLECSTCLRWVHAKCEEANGLTQAMAIYERSKKGVPSWYLCPDCCVSRKESGDFCYDLFVHQYSQLKVAAGSEGATINSSDPNTKGNMLDLEELLVSKDETMNLSSEGVAMSGIGRIIGVGQDSKKLSPLLELPRINTEPGLGRVASASAETETPGRKRKGSLLGLHGEGPGGLKTRRVMCA</sequence>
<name>A0A7S0D3S3_9EUKA</name>
<keyword evidence="3" id="KW-0862">Zinc</keyword>
<evidence type="ECO:0000313" key="5">
    <source>
        <dbReference type="EMBL" id="CAD8442468.1"/>
    </source>
</evidence>
<accession>A0A7S0D3S3</accession>
<dbReference type="Gene3D" id="3.30.40.10">
    <property type="entry name" value="Zinc/RING finger domain, C3HC4 (zinc finger)"/>
    <property type="match status" value="1"/>
</dbReference>
<gene>
    <name evidence="5" type="ORF">LAMO00422_LOCUS6769</name>
</gene>
<dbReference type="GO" id="GO:0008270">
    <property type="term" value="F:zinc ion binding"/>
    <property type="evidence" value="ECO:0007669"/>
    <property type="project" value="UniProtKB-KW"/>
</dbReference>
<organism evidence="5">
    <name type="scientific">Amorphochlora amoebiformis</name>
    <dbReference type="NCBI Taxonomy" id="1561963"/>
    <lineage>
        <taxon>Eukaryota</taxon>
        <taxon>Sar</taxon>
        <taxon>Rhizaria</taxon>
        <taxon>Cercozoa</taxon>
        <taxon>Chlorarachniophyceae</taxon>
        <taxon>Amorphochlora</taxon>
    </lineage>
</organism>
<feature type="region of interest" description="Disordered" evidence="4">
    <location>
        <begin position="225"/>
        <end position="252"/>
    </location>
</feature>
<evidence type="ECO:0000256" key="4">
    <source>
        <dbReference type="SAM" id="MobiDB-lite"/>
    </source>
</evidence>
<dbReference type="PROSITE" id="PS01359">
    <property type="entry name" value="ZF_PHD_1"/>
    <property type="match status" value="1"/>
</dbReference>
<evidence type="ECO:0000256" key="3">
    <source>
        <dbReference type="ARBA" id="ARBA00022833"/>
    </source>
</evidence>
<feature type="region of interest" description="Disordered" evidence="4">
    <location>
        <begin position="1"/>
        <end position="22"/>
    </location>
</feature>
<keyword evidence="2" id="KW-0863">Zinc-finger</keyword>
<keyword evidence="1" id="KW-0479">Metal-binding</keyword>
<dbReference type="AlphaFoldDB" id="A0A7S0D3S3"/>
<evidence type="ECO:0008006" key="6">
    <source>
        <dbReference type="Google" id="ProtNLM"/>
    </source>
</evidence>